<name>A0ABV9I9J8_9DEIO</name>
<comment type="caution">
    <text evidence="4">The sequence shown here is derived from an EMBL/GenBank/DDBJ whole genome shotgun (WGS) entry which is preliminary data.</text>
</comment>
<reference evidence="5" key="1">
    <citation type="journal article" date="2019" name="Int. J. Syst. Evol. Microbiol.">
        <title>The Global Catalogue of Microorganisms (GCM) 10K type strain sequencing project: providing services to taxonomists for standard genome sequencing and annotation.</title>
        <authorList>
            <consortium name="The Broad Institute Genomics Platform"/>
            <consortium name="The Broad Institute Genome Sequencing Center for Infectious Disease"/>
            <person name="Wu L."/>
            <person name="Ma J."/>
        </authorList>
    </citation>
    <scope>NUCLEOTIDE SEQUENCE [LARGE SCALE GENOMIC DNA]</scope>
    <source>
        <strain evidence="5">CCUG 55995</strain>
    </source>
</reference>
<feature type="region of interest" description="Disordered" evidence="2">
    <location>
        <begin position="35"/>
        <end position="57"/>
    </location>
</feature>
<gene>
    <name evidence="4" type="ORF">ACFO0D_11040</name>
</gene>
<keyword evidence="5" id="KW-1185">Reference proteome</keyword>
<evidence type="ECO:0000256" key="1">
    <source>
        <dbReference type="ARBA" id="ARBA00023163"/>
    </source>
</evidence>
<dbReference type="Proteomes" id="UP001595952">
    <property type="component" value="Unassembled WGS sequence"/>
</dbReference>
<evidence type="ECO:0000313" key="5">
    <source>
        <dbReference type="Proteomes" id="UP001595952"/>
    </source>
</evidence>
<protein>
    <submittedName>
        <fullName evidence="4">HTH domain-containing protein</fullName>
    </submittedName>
</protein>
<sequence>MTFFGNGSPLHYRELTEIALRGGLLTTAGRTPEATLFAQTYPENKRRHQCDEAPRFE</sequence>
<evidence type="ECO:0000313" key="4">
    <source>
        <dbReference type="EMBL" id="MFC4638874.1"/>
    </source>
</evidence>
<dbReference type="Pfam" id="PF05066">
    <property type="entry name" value="HARE-HTH"/>
    <property type="match status" value="1"/>
</dbReference>
<dbReference type="EMBL" id="JBHSEI010000007">
    <property type="protein sequence ID" value="MFC4638874.1"/>
    <property type="molecule type" value="Genomic_DNA"/>
</dbReference>
<proteinExistence type="predicted"/>
<organism evidence="4 5">
    <name type="scientific">Deinococcus hohokamensis</name>
    <dbReference type="NCBI Taxonomy" id="309883"/>
    <lineage>
        <taxon>Bacteria</taxon>
        <taxon>Thermotogati</taxon>
        <taxon>Deinococcota</taxon>
        <taxon>Deinococci</taxon>
        <taxon>Deinococcales</taxon>
        <taxon>Deinococcaceae</taxon>
        <taxon>Deinococcus</taxon>
    </lineage>
</organism>
<feature type="domain" description="HTH HARE-type" evidence="3">
    <location>
        <begin position="7"/>
        <end position="44"/>
    </location>
</feature>
<evidence type="ECO:0000256" key="2">
    <source>
        <dbReference type="SAM" id="MobiDB-lite"/>
    </source>
</evidence>
<keyword evidence="1" id="KW-0804">Transcription</keyword>
<dbReference type="RefSeq" id="WP_380061875.1">
    <property type="nucleotide sequence ID" value="NZ_JBHSEI010000007.1"/>
</dbReference>
<accession>A0ABV9I9J8</accession>
<dbReference type="InterPro" id="IPR007759">
    <property type="entry name" value="Asxl_HARE-HTH"/>
</dbReference>
<evidence type="ECO:0000259" key="3">
    <source>
        <dbReference type="Pfam" id="PF05066"/>
    </source>
</evidence>